<dbReference type="EMBL" id="CP159578">
    <property type="protein sequence ID" value="XCJ78401.1"/>
    <property type="molecule type" value="Genomic_DNA"/>
</dbReference>
<name>A0AB74U317_9GAMM</name>
<dbReference type="AlphaFoldDB" id="A0AB74U317"/>
<dbReference type="RefSeq" id="WP_353979403.1">
    <property type="nucleotide sequence ID" value="NZ_CP159578.1"/>
</dbReference>
<feature type="coiled-coil region" evidence="1">
    <location>
        <begin position="11"/>
        <end position="53"/>
    </location>
</feature>
<evidence type="ECO:0000256" key="1">
    <source>
        <dbReference type="SAM" id="Coils"/>
    </source>
</evidence>
<accession>A0AB74U317</accession>
<keyword evidence="1" id="KW-0175">Coiled coil</keyword>
<organism evidence="2">
    <name type="scientific">Salinicola endophyticus</name>
    <dbReference type="NCBI Taxonomy" id="1949083"/>
    <lineage>
        <taxon>Bacteria</taxon>
        <taxon>Pseudomonadati</taxon>
        <taxon>Pseudomonadota</taxon>
        <taxon>Gammaproteobacteria</taxon>
        <taxon>Oceanospirillales</taxon>
        <taxon>Halomonadaceae</taxon>
        <taxon>Salinicola</taxon>
    </lineage>
</organism>
<gene>
    <name evidence="2" type="ORF">ABV408_13275</name>
</gene>
<protein>
    <submittedName>
        <fullName evidence="2">Uncharacterized protein</fullName>
    </submittedName>
</protein>
<sequence length="110" mass="12280">MDNRHDVSAALKQLSAEIDSLMHAIEQESTSDKRQLQERYASLKQRVSQAAKVGTVSGLPGNQTESEAVIYQPTLKSMDNHLSARTNGNLEEIHRSLYDARDDIENELAN</sequence>
<evidence type="ECO:0000313" key="2">
    <source>
        <dbReference type="EMBL" id="XCJ78401.1"/>
    </source>
</evidence>
<proteinExistence type="predicted"/>
<reference evidence="2" key="1">
    <citation type="submission" date="2024-06" db="EMBL/GenBank/DDBJ databases">
        <title>Complete genome of Salinicola endophyticus HNIBRBA4755.</title>
        <authorList>
            <person name="Shin S.Y."/>
            <person name="Kang H."/>
            <person name="Song J."/>
        </authorList>
    </citation>
    <scope>NUCLEOTIDE SEQUENCE</scope>
    <source>
        <strain evidence="2">HNIBRBA4755</strain>
    </source>
</reference>